<comment type="caution">
    <text evidence="2">The sequence shown here is derived from an EMBL/GenBank/DDBJ whole genome shotgun (WGS) entry which is preliminary data.</text>
</comment>
<gene>
    <name evidence="2" type="ORF">B9Z55_027165</name>
</gene>
<dbReference type="AlphaFoldDB" id="A0A2G5SGG0"/>
<dbReference type="PANTHER" id="PTHR23062:SF3">
    <property type="entry name" value="ANF_RECEPTOR DOMAIN-CONTAINING PROTEIN-RELATED"/>
    <property type="match status" value="1"/>
</dbReference>
<keyword evidence="3" id="KW-1185">Reference proteome</keyword>
<dbReference type="InterPro" id="IPR055578">
    <property type="entry name" value="DUF7154"/>
</dbReference>
<dbReference type="PANTHER" id="PTHR23062">
    <property type="entry name" value="HYPOTHETICAL PROTEIN C.ELEGANS"/>
    <property type="match status" value="1"/>
</dbReference>
<protein>
    <recommendedName>
        <fullName evidence="1">DUF7154 domain-containing protein</fullName>
    </recommendedName>
</protein>
<dbReference type="STRING" id="1611254.A0A2G5SGG0"/>
<reference evidence="3" key="1">
    <citation type="submission" date="2017-10" db="EMBL/GenBank/DDBJ databases">
        <title>Rapid genome shrinkage in a self-fertile nematode reveals novel sperm competition proteins.</title>
        <authorList>
            <person name="Yin D."/>
            <person name="Schwarz E.M."/>
            <person name="Thomas C.G."/>
            <person name="Felde R.L."/>
            <person name="Korf I.F."/>
            <person name="Cutter A.D."/>
            <person name="Schartner C.M."/>
            <person name="Ralston E.J."/>
            <person name="Meyer B.J."/>
            <person name="Haag E.S."/>
        </authorList>
    </citation>
    <scope>NUCLEOTIDE SEQUENCE [LARGE SCALE GENOMIC DNA]</scope>
    <source>
        <strain evidence="3">JU1422</strain>
    </source>
</reference>
<organism evidence="2 3">
    <name type="scientific">Caenorhabditis nigoni</name>
    <dbReference type="NCBI Taxonomy" id="1611254"/>
    <lineage>
        <taxon>Eukaryota</taxon>
        <taxon>Metazoa</taxon>
        <taxon>Ecdysozoa</taxon>
        <taxon>Nematoda</taxon>
        <taxon>Chromadorea</taxon>
        <taxon>Rhabditida</taxon>
        <taxon>Rhabditina</taxon>
        <taxon>Rhabditomorpha</taxon>
        <taxon>Rhabditoidea</taxon>
        <taxon>Rhabditidae</taxon>
        <taxon>Peloderinae</taxon>
        <taxon>Caenorhabditis</taxon>
    </lineage>
</organism>
<dbReference type="EMBL" id="PDUG01000008">
    <property type="protein sequence ID" value="PIC14164.1"/>
    <property type="molecule type" value="Genomic_DNA"/>
</dbReference>
<proteinExistence type="predicted"/>
<accession>A0A2G5SGG0</accession>
<name>A0A2G5SGG0_9PELO</name>
<evidence type="ECO:0000259" key="1">
    <source>
        <dbReference type="Pfam" id="PF23673"/>
    </source>
</evidence>
<feature type="domain" description="DUF7154" evidence="1">
    <location>
        <begin position="246"/>
        <end position="292"/>
    </location>
</feature>
<evidence type="ECO:0000313" key="2">
    <source>
        <dbReference type="EMBL" id="PIC14164.1"/>
    </source>
</evidence>
<dbReference type="Pfam" id="PF23673">
    <property type="entry name" value="DUF7154"/>
    <property type="match status" value="1"/>
</dbReference>
<evidence type="ECO:0000313" key="3">
    <source>
        <dbReference type="Proteomes" id="UP000230233"/>
    </source>
</evidence>
<sequence length="786" mass="88874">MATTSKIASESTPAYTATKLLTTTTTQTATTVTSSSTSIKTTYTTTQLQITTPYTTDDTYCIAPTNFSTFLFAYSNDLDSVSDLWFRFTFDTFSYSYFSSFGTVRFDTESMDIEFHSDINDVTTTINKNYPNPNLGFQNSSIGSNIFDALEKFFSNTEAPVCGSIILILLKRYPNEADVSQIVSLIRSHHAIVHVMTSATPSGGSQPTAMYSVASKTNGIAAFEYDMSNAIKLFPLYGILYPVYATNIQVFGSGTQTLPDFFLANQSVSDQYWIAITFQDHAKCQCSWMSLNEHNIDSIADSPFFANISQNLVYEPKVEIIEDCTISILCEKEGQHLMVFDSDNLPTDFEFYTVDGFCDPYRQEWNIGLPDGTIKKFGKLKAVCVEFKKPECQCPVLRLNYTNLDLMSNHPFYSNISKYFVSTPSGINDGCEVTMRCTGSNLVIMDTDSDRILDNNWYNAVCDPYQNQWNLNKESGNMPIGTAKELNIGCVEFKEYECSPTELPTLVFAFSNDIEEEIVINAKRQIDSVNKFYSKFATVKFDMEEEQPFHIYRDLSTLKNDEILPDPSKRFGTSSTGSDVFRMLRNFVNIPTPIPKCGSKFYILMKRYPNEEADEIKKMAEELRKFHINLFVVVSNAPSGGLNSRAMYDLTLQTNGLCSYDNDENFGKVYFIVLALILRPLNYAVNREVYGNRVVDLPALTRSEDLILCTSLQDHGPLNYWELDNTRFNESKLSIVYGTAACTSFSNVKEENMTLTLTYKRADDSKQILQIRGYAENVAQWIPYQD</sequence>
<dbReference type="Proteomes" id="UP000230233">
    <property type="component" value="Unassembled WGS sequence"/>
</dbReference>
<dbReference type="GO" id="GO:0045087">
    <property type="term" value="P:innate immune response"/>
    <property type="evidence" value="ECO:0007669"/>
    <property type="project" value="TreeGrafter"/>
</dbReference>